<protein>
    <submittedName>
        <fullName evidence="9">MFS transporter</fullName>
    </submittedName>
</protein>
<evidence type="ECO:0000259" key="8">
    <source>
        <dbReference type="PROSITE" id="PS50850"/>
    </source>
</evidence>
<gene>
    <name evidence="9" type="ORF">GF339_06120</name>
</gene>
<feature type="transmembrane region" description="Helical" evidence="7">
    <location>
        <begin position="263"/>
        <end position="282"/>
    </location>
</feature>
<accession>A0A9D5JU05</accession>
<evidence type="ECO:0000256" key="4">
    <source>
        <dbReference type="ARBA" id="ARBA00022692"/>
    </source>
</evidence>
<proteinExistence type="predicted"/>
<feature type="transmembrane region" description="Helical" evidence="7">
    <location>
        <begin position="177"/>
        <end position="205"/>
    </location>
</feature>
<evidence type="ECO:0000256" key="6">
    <source>
        <dbReference type="ARBA" id="ARBA00023136"/>
    </source>
</evidence>
<dbReference type="EMBL" id="WJJP01000192">
    <property type="protein sequence ID" value="MBD3324140.1"/>
    <property type="molecule type" value="Genomic_DNA"/>
</dbReference>
<evidence type="ECO:0000313" key="10">
    <source>
        <dbReference type="Proteomes" id="UP000649604"/>
    </source>
</evidence>
<evidence type="ECO:0000256" key="5">
    <source>
        <dbReference type="ARBA" id="ARBA00022989"/>
    </source>
</evidence>
<feature type="domain" description="Major facilitator superfamily (MFS) profile" evidence="8">
    <location>
        <begin position="1"/>
        <end position="407"/>
    </location>
</feature>
<dbReference type="InterPro" id="IPR036259">
    <property type="entry name" value="MFS_trans_sf"/>
</dbReference>
<evidence type="ECO:0000256" key="2">
    <source>
        <dbReference type="ARBA" id="ARBA00022448"/>
    </source>
</evidence>
<dbReference type="Pfam" id="PF07690">
    <property type="entry name" value="MFS_1"/>
    <property type="match status" value="1"/>
</dbReference>
<dbReference type="AlphaFoldDB" id="A0A9D5JU05"/>
<keyword evidence="4 7" id="KW-0812">Transmembrane</keyword>
<feature type="transmembrane region" description="Helical" evidence="7">
    <location>
        <begin position="57"/>
        <end position="77"/>
    </location>
</feature>
<dbReference type="GO" id="GO:0022857">
    <property type="term" value="F:transmembrane transporter activity"/>
    <property type="evidence" value="ECO:0007669"/>
    <property type="project" value="InterPro"/>
</dbReference>
<comment type="subcellular location">
    <subcellularLocation>
        <location evidence="1">Cell membrane</location>
        <topology evidence="1">Multi-pass membrane protein</topology>
    </subcellularLocation>
</comment>
<dbReference type="InterPro" id="IPR011701">
    <property type="entry name" value="MFS"/>
</dbReference>
<dbReference type="PANTHER" id="PTHR23517">
    <property type="entry name" value="RESISTANCE PROTEIN MDTM, PUTATIVE-RELATED-RELATED"/>
    <property type="match status" value="1"/>
</dbReference>
<dbReference type="SUPFAM" id="SSF103473">
    <property type="entry name" value="MFS general substrate transporter"/>
    <property type="match status" value="1"/>
</dbReference>
<dbReference type="InterPro" id="IPR001958">
    <property type="entry name" value="Tet-R_TetA/multi-R_MdtG-like"/>
</dbReference>
<dbReference type="Proteomes" id="UP000649604">
    <property type="component" value="Unassembled WGS sequence"/>
</dbReference>
<keyword evidence="2" id="KW-0813">Transport</keyword>
<keyword evidence="5 7" id="KW-1133">Transmembrane helix</keyword>
<feature type="transmembrane region" description="Helical" evidence="7">
    <location>
        <begin position="381"/>
        <end position="403"/>
    </location>
</feature>
<dbReference type="PROSITE" id="PS50850">
    <property type="entry name" value="MFS"/>
    <property type="match status" value="1"/>
</dbReference>
<evidence type="ECO:0000256" key="7">
    <source>
        <dbReference type="SAM" id="Phobius"/>
    </source>
</evidence>
<sequence length="413" mass="44541">MTLMPLQEATLHATDPQKRMNFLAVAWGTNVLAYSIIYPFLPIYFHSIRGIPMSTVGLIYPIMGMAVIVGSPISGVLTDRIGRRLLLVGGPLGRSVAFWAITLMAALHAPFGFFVAGFFLSTLAGEFFRNSANTYLSDISAPEERPIAFSKVRVGLNVGWMLGPAIGSFLADLPFALLFSLTAVLCLVTAGIPYVCCPAVAVPGSENSESHDEGSLLSILRTDRRFILLLVLNLLLYFSVSQFVSTLSIYATKIVGISKTSVGFLYTLNGAMVIGLLIPLNNALRRVPLFLRIGLGALLYVLAYLGFGLSTQWTHLALSMVVMTVGEMTSLTAVVAAVSQMAPRRMMGRYMGLHGLVDGFGWAVGPFFGSLLFESLQSQPFTLWVCLAAGTFVAGCGYLLILIGRHGYLNMPG</sequence>
<dbReference type="GO" id="GO:0005886">
    <property type="term" value="C:plasma membrane"/>
    <property type="evidence" value="ECO:0007669"/>
    <property type="project" value="UniProtKB-SubCell"/>
</dbReference>
<dbReference type="Gene3D" id="1.20.1250.20">
    <property type="entry name" value="MFS general substrate transporter like domains"/>
    <property type="match status" value="1"/>
</dbReference>
<feature type="transmembrane region" description="Helical" evidence="7">
    <location>
        <begin position="20"/>
        <end position="45"/>
    </location>
</feature>
<feature type="transmembrane region" description="Helical" evidence="7">
    <location>
        <begin position="350"/>
        <end position="369"/>
    </location>
</feature>
<feature type="transmembrane region" description="Helical" evidence="7">
    <location>
        <begin position="226"/>
        <end position="251"/>
    </location>
</feature>
<keyword evidence="6 7" id="KW-0472">Membrane</keyword>
<dbReference type="CDD" id="cd17329">
    <property type="entry name" value="MFS_MdtH_MDR_like"/>
    <property type="match status" value="1"/>
</dbReference>
<comment type="caution">
    <text evidence="9">The sequence shown here is derived from an EMBL/GenBank/DDBJ whole genome shotgun (WGS) entry which is preliminary data.</text>
</comment>
<evidence type="ECO:0000313" key="9">
    <source>
        <dbReference type="EMBL" id="MBD3324140.1"/>
    </source>
</evidence>
<feature type="transmembrane region" description="Helical" evidence="7">
    <location>
        <begin position="97"/>
        <end position="120"/>
    </location>
</feature>
<dbReference type="InterPro" id="IPR050171">
    <property type="entry name" value="MFS_Transporters"/>
</dbReference>
<keyword evidence="3" id="KW-1003">Cell membrane</keyword>
<dbReference type="InterPro" id="IPR020846">
    <property type="entry name" value="MFS_dom"/>
</dbReference>
<evidence type="ECO:0000256" key="3">
    <source>
        <dbReference type="ARBA" id="ARBA00022475"/>
    </source>
</evidence>
<feature type="transmembrane region" description="Helical" evidence="7">
    <location>
        <begin position="313"/>
        <end position="338"/>
    </location>
</feature>
<feature type="transmembrane region" description="Helical" evidence="7">
    <location>
        <begin position="289"/>
        <end position="307"/>
    </location>
</feature>
<name>A0A9D5JU05_9BACT</name>
<dbReference type="PANTHER" id="PTHR23517:SF14">
    <property type="entry name" value="PUTATIVE-RELATED"/>
    <property type="match status" value="1"/>
</dbReference>
<evidence type="ECO:0000256" key="1">
    <source>
        <dbReference type="ARBA" id="ARBA00004651"/>
    </source>
</evidence>
<organism evidence="9 10">
    <name type="scientific">candidate division KSB3 bacterium</name>
    <dbReference type="NCBI Taxonomy" id="2044937"/>
    <lineage>
        <taxon>Bacteria</taxon>
        <taxon>candidate division KSB3</taxon>
    </lineage>
</organism>
<dbReference type="PRINTS" id="PR01035">
    <property type="entry name" value="TCRTETA"/>
</dbReference>
<reference evidence="9" key="1">
    <citation type="submission" date="2019-11" db="EMBL/GenBank/DDBJ databases">
        <title>Microbial mats filling the niche in hypersaline microbial mats.</title>
        <authorList>
            <person name="Wong H.L."/>
            <person name="Macleod F.I."/>
            <person name="White R.A. III"/>
            <person name="Burns B.P."/>
        </authorList>
    </citation>
    <scope>NUCLEOTIDE SEQUENCE</scope>
    <source>
        <strain evidence="9">Rbin_158</strain>
    </source>
</reference>